<comment type="subcellular location">
    <subcellularLocation>
        <location evidence="1 6">Bacterial flagellum basal body</location>
    </subcellularLocation>
</comment>
<proteinExistence type="inferred from homology"/>
<evidence type="ECO:0000313" key="8">
    <source>
        <dbReference type="EMBL" id="SNR89915.1"/>
    </source>
</evidence>
<evidence type="ECO:0000313" key="9">
    <source>
        <dbReference type="Proteomes" id="UP000198304"/>
    </source>
</evidence>
<comment type="subunit">
    <text evidence="6">The basal body constitutes a major portion of the flagellar organelle and consists of a number of rings mounted on a central rod.</text>
</comment>
<dbReference type="Proteomes" id="UP000198304">
    <property type="component" value="Unassembled WGS sequence"/>
</dbReference>
<organism evidence="8 9">
    <name type="scientific">Anaerovirgula multivorans</name>
    <dbReference type="NCBI Taxonomy" id="312168"/>
    <lineage>
        <taxon>Bacteria</taxon>
        <taxon>Bacillati</taxon>
        <taxon>Bacillota</taxon>
        <taxon>Clostridia</taxon>
        <taxon>Peptostreptococcales</taxon>
        <taxon>Natronincolaceae</taxon>
        <taxon>Anaerovirgula</taxon>
    </lineage>
</organism>
<dbReference type="OrthoDB" id="9792068at2"/>
<dbReference type="EMBL" id="FZOJ01000001">
    <property type="protein sequence ID" value="SNR89915.1"/>
    <property type="molecule type" value="Genomic_DNA"/>
</dbReference>
<keyword evidence="9" id="KW-1185">Reference proteome</keyword>
<dbReference type="AlphaFoldDB" id="A0A239A2Q1"/>
<gene>
    <name evidence="8" type="ORF">SAMN05446037_1001302</name>
</gene>
<dbReference type="Pfam" id="PF00460">
    <property type="entry name" value="Flg_bb_rod"/>
    <property type="match status" value="1"/>
</dbReference>
<feature type="domain" description="Flagellar basal body rod protein N-terminal" evidence="7">
    <location>
        <begin position="14"/>
        <end position="38"/>
    </location>
</feature>
<reference evidence="9" key="1">
    <citation type="submission" date="2017-06" db="EMBL/GenBank/DDBJ databases">
        <authorList>
            <person name="Varghese N."/>
            <person name="Submissions S."/>
        </authorList>
    </citation>
    <scope>NUCLEOTIDE SEQUENCE [LARGE SCALE GENOMIC DNA]</scope>
    <source>
        <strain evidence="9">SCA</strain>
    </source>
</reference>
<comment type="similarity">
    <text evidence="2 6">Belongs to the flagella basal body rod proteins family.</text>
</comment>
<dbReference type="RefSeq" id="WP_089281084.1">
    <property type="nucleotide sequence ID" value="NZ_FZOJ01000001.1"/>
</dbReference>
<dbReference type="PROSITE" id="PS00588">
    <property type="entry name" value="FLAGELLA_BB_ROD"/>
    <property type="match status" value="1"/>
</dbReference>
<evidence type="ECO:0000259" key="7">
    <source>
        <dbReference type="Pfam" id="PF00460"/>
    </source>
</evidence>
<evidence type="ECO:0000256" key="6">
    <source>
        <dbReference type="PIRNR" id="PIRNR002889"/>
    </source>
</evidence>
<keyword evidence="8" id="KW-0969">Cilium</keyword>
<dbReference type="NCBIfam" id="TIGR01396">
    <property type="entry name" value="FlgB"/>
    <property type="match status" value="1"/>
</dbReference>
<name>A0A239A2Q1_9FIRM</name>
<dbReference type="GO" id="GO:0030694">
    <property type="term" value="C:bacterial-type flagellum basal body, rod"/>
    <property type="evidence" value="ECO:0007669"/>
    <property type="project" value="InterPro"/>
</dbReference>
<sequence>MSNMFQNVDLMTKALNATWKRDEVISNNIANANTPNFKKSHVEFEALLQKYLKGSELSGSTTHDKHIQIGVKSLNDLNHKVNTPQNFKTRRDGNNVDIDVEMGELAKNYIVFNTLSTQLNNDMKRLRIAINEGRG</sequence>
<evidence type="ECO:0000256" key="4">
    <source>
        <dbReference type="ARBA" id="ARBA00023143"/>
    </source>
</evidence>
<dbReference type="GO" id="GO:0071978">
    <property type="term" value="P:bacterial-type flagellum-dependent swarming motility"/>
    <property type="evidence" value="ECO:0007669"/>
    <property type="project" value="TreeGrafter"/>
</dbReference>
<keyword evidence="4 6" id="KW-0975">Bacterial flagellum</keyword>
<accession>A0A239A2Q1</accession>
<dbReference type="PANTHER" id="PTHR30435">
    <property type="entry name" value="FLAGELLAR PROTEIN"/>
    <property type="match status" value="1"/>
</dbReference>
<protein>
    <recommendedName>
        <fullName evidence="3 6">Flagellar basal body rod protein FlgB</fullName>
    </recommendedName>
</protein>
<dbReference type="InterPro" id="IPR001444">
    <property type="entry name" value="Flag_bb_rod_N"/>
</dbReference>
<dbReference type="InterPro" id="IPR006300">
    <property type="entry name" value="FlgB"/>
</dbReference>
<keyword evidence="8" id="KW-0282">Flagellum</keyword>
<dbReference type="PANTHER" id="PTHR30435:SF12">
    <property type="entry name" value="FLAGELLAR BASAL BODY ROD PROTEIN FLGB"/>
    <property type="match status" value="1"/>
</dbReference>
<dbReference type="InterPro" id="IPR019776">
    <property type="entry name" value="Flagellar_basal_body_rod_CS"/>
</dbReference>
<dbReference type="PIRSF" id="PIRSF002889">
    <property type="entry name" value="Rod_FlgB"/>
    <property type="match status" value="1"/>
</dbReference>
<evidence type="ECO:0000256" key="1">
    <source>
        <dbReference type="ARBA" id="ARBA00004117"/>
    </source>
</evidence>
<comment type="function">
    <text evidence="5 6">Structural component of flagellum, the bacterial motility apparatus. Part of the rod structure of flagellar basal body.</text>
</comment>
<evidence type="ECO:0000256" key="5">
    <source>
        <dbReference type="ARBA" id="ARBA00024934"/>
    </source>
</evidence>
<keyword evidence="8" id="KW-0966">Cell projection</keyword>
<evidence type="ECO:0000256" key="2">
    <source>
        <dbReference type="ARBA" id="ARBA00009677"/>
    </source>
</evidence>
<evidence type="ECO:0000256" key="3">
    <source>
        <dbReference type="ARBA" id="ARBA00014376"/>
    </source>
</evidence>